<feature type="domain" description="F-box" evidence="2">
    <location>
        <begin position="23"/>
        <end position="70"/>
    </location>
</feature>
<feature type="region of interest" description="Disordered" evidence="1">
    <location>
        <begin position="1"/>
        <end position="22"/>
    </location>
</feature>
<dbReference type="InterPro" id="IPR001810">
    <property type="entry name" value="F-box_dom"/>
</dbReference>
<comment type="caution">
    <text evidence="3">The sequence shown here is derived from an EMBL/GenBank/DDBJ whole genome shotgun (WGS) entry which is preliminary data.</text>
</comment>
<keyword evidence="4" id="KW-1185">Reference proteome</keyword>
<dbReference type="SUPFAM" id="SSF81383">
    <property type="entry name" value="F-box domain"/>
    <property type="match status" value="1"/>
</dbReference>
<evidence type="ECO:0000259" key="2">
    <source>
        <dbReference type="PROSITE" id="PS50181"/>
    </source>
</evidence>
<dbReference type="InterPro" id="IPR036047">
    <property type="entry name" value="F-box-like_dom_sf"/>
</dbReference>
<dbReference type="Proteomes" id="UP000826271">
    <property type="component" value="Unassembled WGS sequence"/>
</dbReference>
<dbReference type="InterPro" id="IPR055411">
    <property type="entry name" value="LRR_FXL15/At3g58940/PEG3-like"/>
</dbReference>
<dbReference type="InterPro" id="IPR055294">
    <property type="entry name" value="FBL60-like"/>
</dbReference>
<protein>
    <recommendedName>
        <fullName evidence="2">F-box domain-containing protein</fullName>
    </recommendedName>
</protein>
<gene>
    <name evidence="3" type="ORF">BUALT_Bualt15G0109600</name>
</gene>
<organism evidence="3 4">
    <name type="scientific">Buddleja alternifolia</name>
    <dbReference type="NCBI Taxonomy" id="168488"/>
    <lineage>
        <taxon>Eukaryota</taxon>
        <taxon>Viridiplantae</taxon>
        <taxon>Streptophyta</taxon>
        <taxon>Embryophyta</taxon>
        <taxon>Tracheophyta</taxon>
        <taxon>Spermatophyta</taxon>
        <taxon>Magnoliopsida</taxon>
        <taxon>eudicotyledons</taxon>
        <taxon>Gunneridae</taxon>
        <taxon>Pentapetalae</taxon>
        <taxon>asterids</taxon>
        <taxon>lamiids</taxon>
        <taxon>Lamiales</taxon>
        <taxon>Scrophulariaceae</taxon>
        <taxon>Buddlejeae</taxon>
        <taxon>Buddleja</taxon>
    </lineage>
</organism>
<proteinExistence type="predicted"/>
<dbReference type="SUPFAM" id="SSF52047">
    <property type="entry name" value="RNI-like"/>
    <property type="match status" value="1"/>
</dbReference>
<dbReference type="Pfam" id="PF00646">
    <property type="entry name" value="F-box"/>
    <property type="match status" value="1"/>
</dbReference>
<accession>A0AAV6WM10</accession>
<dbReference type="PANTHER" id="PTHR31293:SF12">
    <property type="entry name" value="RNI-LIKE SUPERFAMILY PROTEIN"/>
    <property type="match status" value="1"/>
</dbReference>
<reference evidence="3" key="1">
    <citation type="submission" date="2019-10" db="EMBL/GenBank/DDBJ databases">
        <authorList>
            <person name="Zhang R."/>
            <person name="Pan Y."/>
            <person name="Wang J."/>
            <person name="Ma R."/>
            <person name="Yu S."/>
        </authorList>
    </citation>
    <scope>NUCLEOTIDE SEQUENCE</scope>
    <source>
        <strain evidence="3">LA-IB0</strain>
        <tissue evidence="3">Leaf</tissue>
    </source>
</reference>
<dbReference type="EMBL" id="WHWC01000015">
    <property type="protein sequence ID" value="KAG8369046.1"/>
    <property type="molecule type" value="Genomic_DNA"/>
</dbReference>
<dbReference type="Pfam" id="PF24758">
    <property type="entry name" value="LRR_At5g56370"/>
    <property type="match status" value="1"/>
</dbReference>
<sequence length="245" mass="28174">MRRAVRHAKRKKPGINNGAAANPDRLSELPELLLVHIISLLDMKDAVKTGVLSKKSKKLWTHVDSIVIEHEQENHEEETQNFVSFVDNILMPCNCPNIKKFNLCFFYDGPGKEIVLKWIQCVSRKNVEFLKLEVFNVGEIPECFYSNSSLVKLEIHSLTMGSLGSHLVRWTSLKSLYLFEVSTNDEQIAQIFLGSAMLETEILRRVWFVTRLDVISPSLKTLKLLEFEANKIYDPWKLLLLGFIN</sequence>
<dbReference type="PANTHER" id="PTHR31293">
    <property type="entry name" value="RNI-LIKE SUPERFAMILY PROTEIN"/>
    <property type="match status" value="1"/>
</dbReference>
<dbReference type="AlphaFoldDB" id="A0AAV6WM10"/>
<name>A0AAV6WM10_9LAMI</name>
<evidence type="ECO:0000313" key="4">
    <source>
        <dbReference type="Proteomes" id="UP000826271"/>
    </source>
</evidence>
<dbReference type="PROSITE" id="PS50181">
    <property type="entry name" value="FBOX"/>
    <property type="match status" value="1"/>
</dbReference>
<feature type="compositionally biased region" description="Basic residues" evidence="1">
    <location>
        <begin position="1"/>
        <end position="13"/>
    </location>
</feature>
<evidence type="ECO:0000313" key="3">
    <source>
        <dbReference type="EMBL" id="KAG8369046.1"/>
    </source>
</evidence>
<evidence type="ECO:0000256" key="1">
    <source>
        <dbReference type="SAM" id="MobiDB-lite"/>
    </source>
</evidence>